<name>A0A5D0RG40_9FLAO</name>
<comment type="caution">
    <text evidence="1">The sequence shown here is derived from an EMBL/GenBank/DDBJ whole genome shotgun (WGS) entry which is preliminary data.</text>
</comment>
<dbReference type="Pfam" id="PF18845">
    <property type="entry name" value="baeRF_family3"/>
    <property type="match status" value="1"/>
</dbReference>
<dbReference type="AlphaFoldDB" id="A0A5D0RG40"/>
<dbReference type="OrthoDB" id="4393931at2"/>
<dbReference type="EMBL" id="VSKK01000001">
    <property type="protein sequence ID" value="TYB79881.1"/>
    <property type="molecule type" value="Genomic_DNA"/>
</dbReference>
<protein>
    <submittedName>
        <fullName evidence="1">Uncharacterized protein</fullName>
    </submittedName>
</protein>
<reference evidence="1 2" key="1">
    <citation type="submission" date="2019-08" db="EMBL/GenBank/DDBJ databases">
        <title>Genomes of Antarctic Bizionia species.</title>
        <authorList>
            <person name="Bowman J.P."/>
        </authorList>
    </citation>
    <scope>NUCLEOTIDE SEQUENCE [LARGE SCALE GENOMIC DNA]</scope>
    <source>
        <strain evidence="1 2">ADA-4</strain>
    </source>
</reference>
<proteinExistence type="predicted"/>
<sequence>MNSHRTNPDALKDAITLKNHIKEVETRLLADTTKRNATGLLEKLNALVEQIDHSHNLDSLLLFVNDDVAEYTRLPIKVTDRVVIDDSFATRDLVRAMHAEAHYYVLVLSQENSRLIEALNDKVVQEFKAPFPMENKQFFTRNKAESAVASRESSLIAEYFNQVDKAVNTIRKENPLPVLICSLEENYAEYLKIADEKHSILNTYLNKNRISEKDHAIVTEAWKLVKSHNSELNSNRKTELLKAVSDNKFLSDTNEIWKAIKDGKIQTLFIEQGLFQPAIMDDDEISYVTEDHRTDKNVIDDIFDEMIELNMNFGGDVVFLPKGELSKFNGFGAITRY</sequence>
<gene>
    <name evidence="1" type="ORF">ES674_01640</name>
</gene>
<dbReference type="InterPro" id="IPR041289">
    <property type="entry name" value="Bact_RF_family3"/>
</dbReference>
<dbReference type="SUPFAM" id="SSF55315">
    <property type="entry name" value="L30e-like"/>
    <property type="match status" value="1"/>
</dbReference>
<dbReference type="Proteomes" id="UP000323720">
    <property type="component" value="Unassembled WGS sequence"/>
</dbReference>
<evidence type="ECO:0000313" key="2">
    <source>
        <dbReference type="Proteomes" id="UP000323720"/>
    </source>
</evidence>
<dbReference type="InterPro" id="IPR029064">
    <property type="entry name" value="Ribosomal_eL30-like_sf"/>
</dbReference>
<evidence type="ECO:0000313" key="1">
    <source>
        <dbReference type="EMBL" id="TYB79881.1"/>
    </source>
</evidence>
<organism evidence="1 2">
    <name type="scientific">Bizionia myxarmorum</name>
    <dbReference type="NCBI Taxonomy" id="291186"/>
    <lineage>
        <taxon>Bacteria</taxon>
        <taxon>Pseudomonadati</taxon>
        <taxon>Bacteroidota</taxon>
        <taxon>Flavobacteriia</taxon>
        <taxon>Flavobacteriales</taxon>
        <taxon>Flavobacteriaceae</taxon>
        <taxon>Bizionia</taxon>
    </lineage>
</organism>
<keyword evidence="2" id="KW-1185">Reference proteome</keyword>
<accession>A0A5D0RG40</accession>